<proteinExistence type="predicted"/>
<gene>
    <name evidence="2" type="ORF">E2C06_27965</name>
</gene>
<protein>
    <recommendedName>
        <fullName evidence="4">Copper-binding protein</fullName>
    </recommendedName>
</protein>
<comment type="caution">
    <text evidence="2">The sequence shown here is derived from an EMBL/GenBank/DDBJ whole genome shotgun (WGS) entry which is preliminary data.</text>
</comment>
<keyword evidence="3" id="KW-1185">Reference proteome</keyword>
<evidence type="ECO:0008006" key="4">
    <source>
        <dbReference type="Google" id="ProtNLM"/>
    </source>
</evidence>
<organism evidence="2 3">
    <name type="scientific">Dankookia rubra</name>
    <dbReference type="NCBI Taxonomy" id="1442381"/>
    <lineage>
        <taxon>Bacteria</taxon>
        <taxon>Pseudomonadati</taxon>
        <taxon>Pseudomonadota</taxon>
        <taxon>Alphaproteobacteria</taxon>
        <taxon>Acetobacterales</taxon>
        <taxon>Roseomonadaceae</taxon>
        <taxon>Dankookia</taxon>
    </lineage>
</organism>
<keyword evidence="1" id="KW-0732">Signal</keyword>
<dbReference type="Proteomes" id="UP000295096">
    <property type="component" value="Unassembled WGS sequence"/>
</dbReference>
<name>A0A4R5Q9U7_9PROT</name>
<evidence type="ECO:0000313" key="3">
    <source>
        <dbReference type="Proteomes" id="UP000295096"/>
    </source>
</evidence>
<feature type="chain" id="PRO_5020969897" description="Copper-binding protein" evidence="1">
    <location>
        <begin position="25"/>
        <end position="187"/>
    </location>
</feature>
<evidence type="ECO:0000313" key="2">
    <source>
        <dbReference type="EMBL" id="TDH59309.1"/>
    </source>
</evidence>
<reference evidence="2 3" key="1">
    <citation type="journal article" date="2016" name="J. Microbiol.">
        <title>Dankookia rubra gen. nov., sp. nov., an alphaproteobacterium isolated from sediment of a shallow stream.</title>
        <authorList>
            <person name="Kim W.H."/>
            <person name="Kim D.H."/>
            <person name="Kang K."/>
            <person name="Ahn T.Y."/>
        </authorList>
    </citation>
    <scope>NUCLEOTIDE SEQUENCE [LARGE SCALE GENOMIC DNA]</scope>
    <source>
        <strain evidence="2 3">JCM30602</strain>
    </source>
</reference>
<dbReference type="RefSeq" id="WP_133291873.1">
    <property type="nucleotide sequence ID" value="NZ_SMSJ01000071.1"/>
</dbReference>
<sequence>MHFTRTVILLAAAAGLGLPLAASAQPQPAAVARSAEAVAIIEAVDQRERSVILRGEDGALTTLFLGNQVRNLPQVKAGDRVVMRVTEAVAVAMNRPDGRAPVAAGEAAGAAPPGSMPGAAYVRGLRALVTIDAVDRRANTVTFTGPQGNQRTVALRDPKMRDFARRLRAGDQVQVAVVESVTIDVVR</sequence>
<dbReference type="OrthoDB" id="7274521at2"/>
<evidence type="ECO:0000256" key="1">
    <source>
        <dbReference type="SAM" id="SignalP"/>
    </source>
</evidence>
<feature type="signal peptide" evidence="1">
    <location>
        <begin position="1"/>
        <end position="24"/>
    </location>
</feature>
<dbReference type="AlphaFoldDB" id="A0A4R5Q9U7"/>
<dbReference type="EMBL" id="SMSJ01000071">
    <property type="protein sequence ID" value="TDH59309.1"/>
    <property type="molecule type" value="Genomic_DNA"/>
</dbReference>
<accession>A0A4R5Q9U7</accession>